<dbReference type="RefSeq" id="WP_092907277.1">
    <property type="nucleotide sequence ID" value="NZ_FOUZ01000004.1"/>
</dbReference>
<feature type="transmembrane region" description="Helical" evidence="1">
    <location>
        <begin position="69"/>
        <end position="88"/>
    </location>
</feature>
<evidence type="ECO:0000313" key="3">
    <source>
        <dbReference type="Proteomes" id="UP000199149"/>
    </source>
</evidence>
<name>A0A1I4V0T8_9FLAO</name>
<evidence type="ECO:0000256" key="1">
    <source>
        <dbReference type="SAM" id="Phobius"/>
    </source>
</evidence>
<dbReference type="EMBL" id="FOUZ01000004">
    <property type="protein sequence ID" value="SFM94673.1"/>
    <property type="molecule type" value="Genomic_DNA"/>
</dbReference>
<evidence type="ECO:0008006" key="4">
    <source>
        <dbReference type="Google" id="ProtNLM"/>
    </source>
</evidence>
<feature type="transmembrane region" description="Helical" evidence="1">
    <location>
        <begin position="166"/>
        <end position="183"/>
    </location>
</feature>
<feature type="transmembrane region" description="Helical" evidence="1">
    <location>
        <begin position="189"/>
        <end position="205"/>
    </location>
</feature>
<sequence>METVIKTLIYIHAFFGGIGLLAGTAILFAKKGNQLHTKMGKIFSIGMLISSFLSFFICCFPNHHNPFLITIGIFTVYMILIGNNVLKYKRKNYQNKIDRVISGIMLFTSFMMICYGVYPLLTGKGLGILYIIFGALGAFMCYKDFVFYKDAENYKRWTMAHIGRMVGAYIASVTAFIVAGLGYGGNVTAWIFPTIIGTIYIIYWGRKLNKKVVVN</sequence>
<organism evidence="2 3">
    <name type="scientific">Algoriella xinjiangensis</name>
    <dbReference type="NCBI Taxonomy" id="684065"/>
    <lineage>
        <taxon>Bacteria</taxon>
        <taxon>Pseudomonadati</taxon>
        <taxon>Bacteroidota</taxon>
        <taxon>Flavobacteriia</taxon>
        <taxon>Flavobacteriales</taxon>
        <taxon>Weeksellaceae</taxon>
        <taxon>Algoriella</taxon>
    </lineage>
</organism>
<feature type="transmembrane region" description="Helical" evidence="1">
    <location>
        <begin position="7"/>
        <end position="29"/>
    </location>
</feature>
<gene>
    <name evidence="2" type="ORF">SAMN05421738_104209</name>
</gene>
<reference evidence="3" key="1">
    <citation type="submission" date="2016-10" db="EMBL/GenBank/DDBJ databases">
        <authorList>
            <person name="Varghese N."/>
            <person name="Submissions S."/>
        </authorList>
    </citation>
    <scope>NUCLEOTIDE SEQUENCE [LARGE SCALE GENOMIC DNA]</scope>
    <source>
        <strain evidence="3">XJ109</strain>
    </source>
</reference>
<dbReference type="STRING" id="684065.SAMN05421738_104209"/>
<dbReference type="OrthoDB" id="1162022at2"/>
<dbReference type="Proteomes" id="UP000199149">
    <property type="component" value="Unassembled WGS sequence"/>
</dbReference>
<proteinExistence type="predicted"/>
<protein>
    <recommendedName>
        <fullName evidence="4">DUF2306 domain-containing protein</fullName>
    </recommendedName>
</protein>
<keyword evidence="1" id="KW-1133">Transmembrane helix</keyword>
<accession>A0A1I4V0T8</accession>
<feature type="transmembrane region" description="Helical" evidence="1">
    <location>
        <begin position="127"/>
        <end position="145"/>
    </location>
</feature>
<keyword evidence="1" id="KW-0472">Membrane</keyword>
<evidence type="ECO:0000313" key="2">
    <source>
        <dbReference type="EMBL" id="SFM94673.1"/>
    </source>
</evidence>
<feature type="transmembrane region" description="Helical" evidence="1">
    <location>
        <begin position="100"/>
        <end position="121"/>
    </location>
</feature>
<feature type="transmembrane region" description="Helical" evidence="1">
    <location>
        <begin position="41"/>
        <end position="63"/>
    </location>
</feature>
<dbReference type="AlphaFoldDB" id="A0A1I4V0T8"/>
<keyword evidence="3" id="KW-1185">Reference proteome</keyword>
<keyword evidence="1" id="KW-0812">Transmembrane</keyword>